<evidence type="ECO:0000313" key="2">
    <source>
        <dbReference type="EMBL" id="KAK7789029.1"/>
    </source>
</evidence>
<protein>
    <submittedName>
        <fullName evidence="2">Uncharacterized protein</fullName>
    </submittedName>
</protein>
<dbReference type="AlphaFoldDB" id="A0AAN9V4A5"/>
<feature type="region of interest" description="Disordered" evidence="1">
    <location>
        <begin position="55"/>
        <end position="111"/>
    </location>
</feature>
<organism evidence="2 3">
    <name type="scientific">Gryllus longicercus</name>
    <dbReference type="NCBI Taxonomy" id="2509291"/>
    <lineage>
        <taxon>Eukaryota</taxon>
        <taxon>Metazoa</taxon>
        <taxon>Ecdysozoa</taxon>
        <taxon>Arthropoda</taxon>
        <taxon>Hexapoda</taxon>
        <taxon>Insecta</taxon>
        <taxon>Pterygota</taxon>
        <taxon>Neoptera</taxon>
        <taxon>Polyneoptera</taxon>
        <taxon>Orthoptera</taxon>
        <taxon>Ensifera</taxon>
        <taxon>Gryllidea</taxon>
        <taxon>Grylloidea</taxon>
        <taxon>Gryllidae</taxon>
        <taxon>Gryllinae</taxon>
        <taxon>Gryllus</taxon>
    </lineage>
</organism>
<reference evidence="2 3" key="1">
    <citation type="submission" date="2024-03" db="EMBL/GenBank/DDBJ databases">
        <title>The genome assembly and annotation of the cricket Gryllus longicercus Weissman &amp; Gray.</title>
        <authorList>
            <person name="Szrajer S."/>
            <person name="Gray D."/>
            <person name="Ylla G."/>
        </authorList>
    </citation>
    <scope>NUCLEOTIDE SEQUENCE [LARGE SCALE GENOMIC DNA]</scope>
    <source>
        <strain evidence="2">DAG 2021-001</strain>
        <tissue evidence="2">Whole body minus gut</tissue>
    </source>
</reference>
<dbReference type="EMBL" id="JAZDUA010000857">
    <property type="protein sequence ID" value="KAK7789029.1"/>
    <property type="molecule type" value="Genomic_DNA"/>
</dbReference>
<feature type="compositionally biased region" description="Low complexity" evidence="1">
    <location>
        <begin position="79"/>
        <end position="98"/>
    </location>
</feature>
<accession>A0AAN9V4A5</accession>
<comment type="caution">
    <text evidence="2">The sequence shown here is derived from an EMBL/GenBank/DDBJ whole genome shotgun (WGS) entry which is preliminary data.</text>
</comment>
<proteinExistence type="predicted"/>
<feature type="compositionally biased region" description="Polar residues" evidence="1">
    <location>
        <begin position="63"/>
        <end position="77"/>
    </location>
</feature>
<gene>
    <name evidence="2" type="ORF">R5R35_001702</name>
</gene>
<sequence length="167" mass="17998">MGCAGFHNSAQCPVQDKINTQPKCANCTGAHPANYRECSFHLEALRVRNQQLARLRAAREQRSSNTPAQNNAQQRTDFPSLATPAASAPAWWGQAAQPPQSPQNPQPIGGQHALGALSELKELFDIVKGLNITKLITAAKTAINILKGPGDLLTKFLTAFQSVAEIF</sequence>
<evidence type="ECO:0000256" key="1">
    <source>
        <dbReference type="SAM" id="MobiDB-lite"/>
    </source>
</evidence>
<keyword evidence="3" id="KW-1185">Reference proteome</keyword>
<evidence type="ECO:0000313" key="3">
    <source>
        <dbReference type="Proteomes" id="UP001378592"/>
    </source>
</evidence>
<dbReference type="Proteomes" id="UP001378592">
    <property type="component" value="Unassembled WGS sequence"/>
</dbReference>
<name>A0AAN9V4A5_9ORTH</name>